<name>A0A9P0AZ04_BRAAE</name>
<dbReference type="Proteomes" id="UP001154078">
    <property type="component" value="Chromosome 2"/>
</dbReference>
<keyword evidence="8" id="KW-0653">Protein transport</keyword>
<dbReference type="FunFam" id="1.10.10.1440:FF:000001">
    <property type="entry name" value="phosphorylated adapter RNA export protein-like"/>
    <property type="match status" value="1"/>
</dbReference>
<keyword evidence="5" id="KW-0813">Transport</keyword>
<dbReference type="GO" id="GO:0003723">
    <property type="term" value="F:RNA binding"/>
    <property type="evidence" value="ECO:0007669"/>
    <property type="project" value="UniProtKB-KW"/>
</dbReference>
<evidence type="ECO:0000256" key="5">
    <source>
        <dbReference type="ARBA" id="ARBA00022448"/>
    </source>
</evidence>
<dbReference type="GO" id="GO:0005634">
    <property type="term" value="C:nucleus"/>
    <property type="evidence" value="ECO:0007669"/>
    <property type="project" value="UniProtKB-SubCell"/>
</dbReference>
<dbReference type="Gene3D" id="1.10.10.1440">
    <property type="entry name" value="PHAX RNA-binding domain"/>
    <property type="match status" value="1"/>
</dbReference>
<feature type="region of interest" description="Disordered" evidence="11">
    <location>
        <begin position="1"/>
        <end position="25"/>
    </location>
</feature>
<organism evidence="13 14">
    <name type="scientific">Brassicogethes aeneus</name>
    <name type="common">Rape pollen beetle</name>
    <name type="synonym">Meligethes aeneus</name>
    <dbReference type="NCBI Taxonomy" id="1431903"/>
    <lineage>
        <taxon>Eukaryota</taxon>
        <taxon>Metazoa</taxon>
        <taxon>Ecdysozoa</taxon>
        <taxon>Arthropoda</taxon>
        <taxon>Hexapoda</taxon>
        <taxon>Insecta</taxon>
        <taxon>Pterygota</taxon>
        <taxon>Neoptera</taxon>
        <taxon>Endopterygota</taxon>
        <taxon>Coleoptera</taxon>
        <taxon>Polyphaga</taxon>
        <taxon>Cucujiformia</taxon>
        <taxon>Nitidulidae</taxon>
        <taxon>Meligethinae</taxon>
        <taxon>Brassicogethes</taxon>
    </lineage>
</organism>
<gene>
    <name evidence="13" type="ORF">MELIAE_LOCUS3842</name>
</gene>
<feature type="compositionally biased region" description="Acidic residues" evidence="11">
    <location>
        <begin position="1"/>
        <end position="11"/>
    </location>
</feature>
<dbReference type="PANTHER" id="PTHR13135">
    <property type="entry name" value="CYTOSOLIC RESINIFERATOXIN BINDING PROTEIN RBP-26"/>
    <property type="match status" value="1"/>
</dbReference>
<dbReference type="PANTHER" id="PTHR13135:SF0">
    <property type="entry name" value="PHOSPHORYLATED ADAPTER RNA EXPORT PROTEIN"/>
    <property type="match status" value="1"/>
</dbReference>
<feature type="compositionally biased region" description="Basic and acidic residues" evidence="11">
    <location>
        <begin position="335"/>
        <end position="349"/>
    </location>
</feature>
<sequence>MQELEDGEISTDSDNAYTPLERPANYSQIQLANRFPVILPDTDSEEEFSDSDSDSDVPSKKVKIRKPKLKIKPVQRHLTKKKYDIWSSRIKDDNLSETLNNCDVSVKDKSRSVENYDYKLALRMREEREDQILENRKNNKRTRDDRSNVFLRQIQRSKSREKVSGTPRKILDLTVKVTDSPEDIAKDIANKLLEEKEELILKVVNTMGKEKAFEFFNETKKMELKGGMLTMNETRRRTPGGVFLYFVRNDYHITLDQKMAIFGDDRQAFRKEQKQKKKEKHNKLRLEIAASRNKIIPDLLTRAELLASQANRDRRETEHLEDLINPVNPPPTPETDGHENSGDGLDSGKTEVISVEESRQVVEAYDDDFLDIGLSNDMDLF</sequence>
<feature type="region of interest" description="Disordered" evidence="11">
    <location>
        <begin position="312"/>
        <end position="357"/>
    </location>
</feature>
<dbReference type="InterPro" id="IPR038092">
    <property type="entry name" value="PHAX_RNA-binding_sf"/>
</dbReference>
<evidence type="ECO:0000256" key="11">
    <source>
        <dbReference type="SAM" id="MobiDB-lite"/>
    </source>
</evidence>
<evidence type="ECO:0000256" key="4">
    <source>
        <dbReference type="ARBA" id="ARBA00016856"/>
    </source>
</evidence>
<dbReference type="AlphaFoldDB" id="A0A9P0AZ04"/>
<keyword evidence="7" id="KW-0694">RNA-binding</keyword>
<dbReference type="Pfam" id="PF10258">
    <property type="entry name" value="PHAX_RNA-bd"/>
    <property type="match status" value="1"/>
</dbReference>
<accession>A0A9P0AZ04</accession>
<keyword evidence="14" id="KW-1185">Reference proteome</keyword>
<dbReference type="GO" id="GO:0015031">
    <property type="term" value="P:protein transport"/>
    <property type="evidence" value="ECO:0007669"/>
    <property type="project" value="UniProtKB-KW"/>
</dbReference>
<comment type="similarity">
    <text evidence="3">Belongs to the PHAX family.</text>
</comment>
<evidence type="ECO:0000256" key="3">
    <source>
        <dbReference type="ARBA" id="ARBA00006094"/>
    </source>
</evidence>
<reference evidence="13" key="1">
    <citation type="submission" date="2021-12" db="EMBL/GenBank/DDBJ databases">
        <authorList>
            <person name="King R."/>
        </authorList>
    </citation>
    <scope>NUCLEOTIDE SEQUENCE</scope>
</reference>
<dbReference type="EMBL" id="OV121133">
    <property type="protein sequence ID" value="CAH0551172.1"/>
    <property type="molecule type" value="Genomic_DNA"/>
</dbReference>
<comment type="subcellular location">
    <subcellularLocation>
        <location evidence="2">Cytoplasm</location>
    </subcellularLocation>
    <subcellularLocation>
        <location evidence="1">Nucleus</location>
    </subcellularLocation>
</comment>
<evidence type="ECO:0000313" key="14">
    <source>
        <dbReference type="Proteomes" id="UP001154078"/>
    </source>
</evidence>
<feature type="compositionally biased region" description="Basic and acidic residues" evidence="11">
    <location>
        <begin position="312"/>
        <end position="322"/>
    </location>
</feature>
<evidence type="ECO:0000256" key="8">
    <source>
        <dbReference type="ARBA" id="ARBA00022927"/>
    </source>
</evidence>
<feature type="region of interest" description="Disordered" evidence="11">
    <location>
        <begin position="42"/>
        <end position="63"/>
    </location>
</feature>
<evidence type="ECO:0000256" key="7">
    <source>
        <dbReference type="ARBA" id="ARBA00022884"/>
    </source>
</evidence>
<dbReference type="GO" id="GO:0005737">
    <property type="term" value="C:cytoplasm"/>
    <property type="evidence" value="ECO:0007669"/>
    <property type="project" value="UniProtKB-SubCell"/>
</dbReference>
<evidence type="ECO:0000256" key="10">
    <source>
        <dbReference type="ARBA" id="ARBA00030834"/>
    </source>
</evidence>
<evidence type="ECO:0000313" key="13">
    <source>
        <dbReference type="EMBL" id="CAH0551172.1"/>
    </source>
</evidence>
<proteinExistence type="inferred from homology"/>
<dbReference type="InterPro" id="IPR019385">
    <property type="entry name" value="PHAX_RNA-binding_domain"/>
</dbReference>
<keyword evidence="9" id="KW-0539">Nucleus</keyword>
<dbReference type="OrthoDB" id="20573at2759"/>
<keyword evidence="6" id="KW-0963">Cytoplasm</keyword>
<evidence type="ECO:0000256" key="9">
    <source>
        <dbReference type="ARBA" id="ARBA00023242"/>
    </source>
</evidence>
<dbReference type="GO" id="GO:0006408">
    <property type="term" value="P:snRNA export from nucleus"/>
    <property type="evidence" value="ECO:0007669"/>
    <property type="project" value="InterPro"/>
</dbReference>
<feature type="compositionally biased region" description="Acidic residues" evidence="11">
    <location>
        <begin position="42"/>
        <end position="55"/>
    </location>
</feature>
<evidence type="ECO:0000256" key="1">
    <source>
        <dbReference type="ARBA" id="ARBA00004123"/>
    </source>
</evidence>
<feature type="domain" description="Phosphorylated adapter RNA export protein RNA-binding" evidence="12">
    <location>
        <begin position="184"/>
        <end position="267"/>
    </location>
</feature>
<evidence type="ECO:0000259" key="12">
    <source>
        <dbReference type="Pfam" id="PF10258"/>
    </source>
</evidence>
<evidence type="ECO:0000256" key="2">
    <source>
        <dbReference type="ARBA" id="ARBA00004496"/>
    </source>
</evidence>
<protein>
    <recommendedName>
        <fullName evidence="4">Phosphorylated adapter RNA export protein</fullName>
    </recommendedName>
    <alternativeName>
        <fullName evidence="10">RNA U small nuclear RNA export adapter protein</fullName>
    </alternativeName>
</protein>
<dbReference type="InterPro" id="IPR039047">
    <property type="entry name" value="PHAX"/>
</dbReference>
<evidence type="ECO:0000256" key="6">
    <source>
        <dbReference type="ARBA" id="ARBA00022490"/>
    </source>
</evidence>